<keyword evidence="1" id="KW-0479">Metal-binding</keyword>
<organism evidence="4">
    <name type="scientific">Glycine soja</name>
    <name type="common">Wild soybean</name>
    <dbReference type="NCBI Taxonomy" id="3848"/>
    <lineage>
        <taxon>Eukaryota</taxon>
        <taxon>Viridiplantae</taxon>
        <taxon>Streptophyta</taxon>
        <taxon>Embryophyta</taxon>
        <taxon>Tracheophyta</taxon>
        <taxon>Spermatophyta</taxon>
        <taxon>Magnoliopsida</taxon>
        <taxon>eudicotyledons</taxon>
        <taxon>Gunneridae</taxon>
        <taxon>Pentapetalae</taxon>
        <taxon>rosids</taxon>
        <taxon>fabids</taxon>
        <taxon>Fabales</taxon>
        <taxon>Fabaceae</taxon>
        <taxon>Papilionoideae</taxon>
        <taxon>50 kb inversion clade</taxon>
        <taxon>NPAAA clade</taxon>
        <taxon>indigoferoid/millettioid clade</taxon>
        <taxon>Phaseoleae</taxon>
        <taxon>Glycine</taxon>
        <taxon>Glycine subgen. Soja</taxon>
    </lineage>
</organism>
<gene>
    <name evidence="4" type="ORF">glysoja_035875</name>
</gene>
<feature type="domain" description="CCHC-type" evidence="3">
    <location>
        <begin position="98"/>
        <end position="111"/>
    </location>
</feature>
<dbReference type="EMBL" id="KN649087">
    <property type="protein sequence ID" value="KHN34240.1"/>
    <property type="molecule type" value="Genomic_DNA"/>
</dbReference>
<keyword evidence="1" id="KW-0863">Zinc-finger</keyword>
<evidence type="ECO:0000256" key="1">
    <source>
        <dbReference type="PROSITE-ProRule" id="PRU00047"/>
    </source>
</evidence>
<evidence type="ECO:0000259" key="3">
    <source>
        <dbReference type="PROSITE" id="PS50158"/>
    </source>
</evidence>
<evidence type="ECO:0000256" key="2">
    <source>
        <dbReference type="SAM" id="MobiDB-lite"/>
    </source>
</evidence>
<protein>
    <recommendedName>
        <fullName evidence="3">CCHC-type domain-containing protein</fullName>
    </recommendedName>
</protein>
<sequence length="144" mass="16901">MYIGLPCRHVIVAIRYNNHRLEDYNDGMLTIVSYNATYENYIRPTRSQQYWKTTPFDRLTPPHIKKRLGRPKKCRRKDQNEGQASNSRLKRSYKEVTCTRCGLNGHNSRECINSGVPPRPKKWKPIVEEGNNLNATTTTLVRYF</sequence>
<dbReference type="AlphaFoldDB" id="A0A0B2RM95"/>
<accession>A0A0B2RM95</accession>
<name>A0A0B2RM95_GLYSO</name>
<proteinExistence type="predicted"/>
<dbReference type="Proteomes" id="UP000053555">
    <property type="component" value="Unassembled WGS sequence"/>
</dbReference>
<reference evidence="4" key="1">
    <citation type="submission" date="2014-07" db="EMBL/GenBank/DDBJ databases">
        <title>Identification of a novel salt tolerance gene in wild soybean by whole-genome sequencing.</title>
        <authorList>
            <person name="Lam H.-M."/>
            <person name="Qi X."/>
            <person name="Li M.-W."/>
            <person name="Liu X."/>
            <person name="Xie M."/>
            <person name="Ni M."/>
            <person name="Xu X."/>
        </authorList>
    </citation>
    <scope>NUCLEOTIDE SEQUENCE [LARGE SCALE GENOMIC DNA]</scope>
    <source>
        <tissue evidence="4">Root</tissue>
    </source>
</reference>
<feature type="compositionally biased region" description="Basic residues" evidence="2">
    <location>
        <begin position="63"/>
        <end position="76"/>
    </location>
</feature>
<feature type="region of interest" description="Disordered" evidence="2">
    <location>
        <begin position="55"/>
        <end position="89"/>
    </location>
</feature>
<keyword evidence="1" id="KW-0862">Zinc</keyword>
<dbReference type="InterPro" id="IPR001878">
    <property type="entry name" value="Znf_CCHC"/>
</dbReference>
<dbReference type="PROSITE" id="PS50158">
    <property type="entry name" value="ZF_CCHC"/>
    <property type="match status" value="1"/>
</dbReference>
<dbReference type="GO" id="GO:0008270">
    <property type="term" value="F:zinc ion binding"/>
    <property type="evidence" value="ECO:0007669"/>
    <property type="project" value="UniProtKB-KW"/>
</dbReference>
<dbReference type="GO" id="GO:0003676">
    <property type="term" value="F:nucleic acid binding"/>
    <property type="evidence" value="ECO:0007669"/>
    <property type="project" value="InterPro"/>
</dbReference>
<evidence type="ECO:0000313" key="4">
    <source>
        <dbReference type="EMBL" id="KHN34240.1"/>
    </source>
</evidence>